<dbReference type="EMBL" id="OV170233">
    <property type="protein sequence ID" value="CAH0718491.1"/>
    <property type="molecule type" value="Genomic_DNA"/>
</dbReference>
<feature type="compositionally biased region" description="Basic residues" evidence="1">
    <location>
        <begin position="400"/>
        <end position="410"/>
    </location>
</feature>
<evidence type="ECO:0000313" key="2">
    <source>
        <dbReference type="EMBL" id="CAH0718491.1"/>
    </source>
</evidence>
<evidence type="ECO:0000256" key="1">
    <source>
        <dbReference type="SAM" id="MobiDB-lite"/>
    </source>
</evidence>
<feature type="compositionally biased region" description="Basic and acidic residues" evidence="1">
    <location>
        <begin position="540"/>
        <end position="555"/>
    </location>
</feature>
<gene>
    <name evidence="2" type="ORF">BINO364_LOCUS4968</name>
</gene>
<dbReference type="AlphaFoldDB" id="A0A8J9UDP4"/>
<keyword evidence="3" id="KW-1185">Reference proteome</keyword>
<accession>A0A8J9UDP4</accession>
<feature type="region of interest" description="Disordered" evidence="1">
    <location>
        <begin position="253"/>
        <end position="612"/>
    </location>
</feature>
<feature type="non-terminal residue" evidence="2">
    <location>
        <position position="612"/>
    </location>
</feature>
<feature type="compositionally biased region" description="Polar residues" evidence="1">
    <location>
        <begin position="213"/>
        <end position="222"/>
    </location>
</feature>
<feature type="compositionally biased region" description="Basic and acidic residues" evidence="1">
    <location>
        <begin position="581"/>
        <end position="600"/>
    </location>
</feature>
<feature type="compositionally biased region" description="Basic and acidic residues" evidence="1">
    <location>
        <begin position="348"/>
        <end position="359"/>
    </location>
</feature>
<sequence length="612" mass="69588">MMITIHGLPIATKYHDLKVLIKQQCKISDFILDSLVNDNDGTKRVRVGLADDSEGSHLIKCLDGYRMSGNVLRLVPVGKSSSTTQPPNTFDIRGNYQHGDYQNQNFNERNSRPLDAARPDAWANNQWSSNQTQMQMQNSYNYQQPIVTPYGQPANPIAKPQFELREVVPSGRIPQQAQNFAYNPKSNLISLGPSNLREVPEAPSRPTLPGRYPNQNYDTSSDKPITIMKENFQGPNQYNLTSTHNQSSNLQMQNATPWATQHQQQKPFEKPVVSYDKKPYDDRKYPSQIKQVQETSKPDDSYRYDKSRREFSPQRRGFRDVEPERRMSPSRHLSHSSRRVSPSARQTYTDRRSSPERRISPSNRNISSSGRHFSPGRQISPSGRHIPPSGRHVSPPGRPSGRHISPHGRHLVPPGRNLSPPDRHGHSSSGRYSSPGRRVPSSGRHISPPGRHIPSGRHVSPPSRSAVPTGRHISPPGHHIPSTGRHSPLRRHISPSGRQIEIERKMSPPRKLSPQRRDSPQLRKEEYVRGRRISPPTHSPMDRRPNPQALERDPTRGIPPQGRHESPRRQTRFSPSRRHGDKQADYQDTRRSTSIKDVRPAYEPPTQVSFDK</sequence>
<feature type="compositionally biased region" description="Basic and acidic residues" evidence="1">
    <location>
        <begin position="296"/>
        <end position="327"/>
    </location>
</feature>
<dbReference type="Proteomes" id="UP000838878">
    <property type="component" value="Chromosome 13"/>
</dbReference>
<protein>
    <submittedName>
        <fullName evidence="2">Uncharacterized protein</fullName>
    </submittedName>
</protein>
<feature type="compositionally biased region" description="Basic residues" evidence="1">
    <location>
        <begin position="569"/>
        <end position="580"/>
    </location>
</feature>
<evidence type="ECO:0000313" key="3">
    <source>
        <dbReference type="Proteomes" id="UP000838878"/>
    </source>
</evidence>
<organism evidence="2 3">
    <name type="scientific">Brenthis ino</name>
    <name type="common">lesser marbled fritillary</name>
    <dbReference type="NCBI Taxonomy" id="405034"/>
    <lineage>
        <taxon>Eukaryota</taxon>
        <taxon>Metazoa</taxon>
        <taxon>Ecdysozoa</taxon>
        <taxon>Arthropoda</taxon>
        <taxon>Hexapoda</taxon>
        <taxon>Insecta</taxon>
        <taxon>Pterygota</taxon>
        <taxon>Neoptera</taxon>
        <taxon>Endopterygota</taxon>
        <taxon>Lepidoptera</taxon>
        <taxon>Glossata</taxon>
        <taxon>Ditrysia</taxon>
        <taxon>Papilionoidea</taxon>
        <taxon>Nymphalidae</taxon>
        <taxon>Heliconiinae</taxon>
        <taxon>Argynnini</taxon>
        <taxon>Brenthis</taxon>
    </lineage>
</organism>
<feature type="compositionally biased region" description="Basic and acidic residues" evidence="1">
    <location>
        <begin position="275"/>
        <end position="285"/>
    </location>
</feature>
<reference evidence="2" key="1">
    <citation type="submission" date="2021-12" db="EMBL/GenBank/DDBJ databases">
        <authorList>
            <person name="Martin H S."/>
        </authorList>
    </citation>
    <scope>NUCLEOTIDE SEQUENCE</scope>
</reference>
<name>A0A8J9UDP4_9NEOP</name>
<feature type="compositionally biased region" description="Low complexity" evidence="1">
    <location>
        <begin position="427"/>
        <end position="445"/>
    </location>
</feature>
<feature type="compositionally biased region" description="Polar residues" evidence="1">
    <location>
        <begin position="253"/>
        <end position="266"/>
    </location>
</feature>
<dbReference type="OrthoDB" id="7430688at2759"/>
<feature type="compositionally biased region" description="Basic residues" evidence="1">
    <location>
        <begin position="328"/>
        <end position="338"/>
    </location>
</feature>
<feature type="compositionally biased region" description="Basic and acidic residues" evidence="1">
    <location>
        <begin position="515"/>
        <end position="529"/>
    </location>
</feature>
<feature type="region of interest" description="Disordered" evidence="1">
    <location>
        <begin position="191"/>
        <end position="222"/>
    </location>
</feature>
<feature type="compositionally biased region" description="Low complexity" evidence="1">
    <location>
        <begin position="360"/>
        <end position="371"/>
    </location>
</feature>
<proteinExistence type="predicted"/>